<dbReference type="AlphaFoldDB" id="A0A1M5M8M4"/>
<protein>
    <recommendedName>
        <fullName evidence="1">DUF6265 domain-containing protein</fullName>
    </recommendedName>
</protein>
<dbReference type="Pfam" id="PF19780">
    <property type="entry name" value="DUF6265"/>
    <property type="match status" value="1"/>
</dbReference>
<dbReference type="InterPro" id="IPR046232">
    <property type="entry name" value="DUF6265"/>
</dbReference>
<organism evidence="2 3">
    <name type="scientific">Flagellimonas flava</name>
    <dbReference type="NCBI Taxonomy" id="570519"/>
    <lineage>
        <taxon>Bacteria</taxon>
        <taxon>Pseudomonadati</taxon>
        <taxon>Bacteroidota</taxon>
        <taxon>Flavobacteriia</taxon>
        <taxon>Flavobacteriales</taxon>
        <taxon>Flavobacteriaceae</taxon>
        <taxon>Flagellimonas</taxon>
    </lineage>
</organism>
<dbReference type="OrthoDB" id="7567258at2"/>
<gene>
    <name evidence="2" type="ORF">SAMN04488116_2305</name>
</gene>
<dbReference type="RefSeq" id="WP_073179655.1">
    <property type="nucleotide sequence ID" value="NZ_FQWL01000003.1"/>
</dbReference>
<evidence type="ECO:0000313" key="3">
    <source>
        <dbReference type="Proteomes" id="UP000184532"/>
    </source>
</evidence>
<dbReference type="EMBL" id="FQWL01000003">
    <property type="protein sequence ID" value="SHG73329.1"/>
    <property type="molecule type" value="Genomic_DNA"/>
</dbReference>
<dbReference type="Proteomes" id="UP000184532">
    <property type="component" value="Unassembled WGS sequence"/>
</dbReference>
<keyword evidence="3" id="KW-1185">Reference proteome</keyword>
<evidence type="ECO:0000259" key="1">
    <source>
        <dbReference type="Pfam" id="PF19780"/>
    </source>
</evidence>
<dbReference type="STRING" id="570519.SAMN04488116_2305"/>
<sequence>MRAFILIFLFGSGLLCAQHTKQLKAGETSPNASLDDLGWIEGHWRGEALGGIAEEIWSPALGGSMMFSFKMVHEGKVTFYELGHIQQQDSTLILQLKHFNGNLKGWEAKEETVDFKLVALEKDKVYFEGLTMEKINADQIRVYVVMKDDDKTEELVFNYKRYN</sequence>
<evidence type="ECO:0000313" key="2">
    <source>
        <dbReference type="EMBL" id="SHG73329.1"/>
    </source>
</evidence>
<reference evidence="3" key="1">
    <citation type="submission" date="2016-11" db="EMBL/GenBank/DDBJ databases">
        <authorList>
            <person name="Varghese N."/>
            <person name="Submissions S."/>
        </authorList>
    </citation>
    <scope>NUCLEOTIDE SEQUENCE [LARGE SCALE GENOMIC DNA]</scope>
    <source>
        <strain evidence="3">DSM 22638</strain>
    </source>
</reference>
<proteinExistence type="predicted"/>
<accession>A0A1M5M8M4</accession>
<name>A0A1M5M8M4_9FLAO</name>
<feature type="domain" description="DUF6265" evidence="1">
    <location>
        <begin position="39"/>
        <end position="145"/>
    </location>
</feature>